<dbReference type="GeneID" id="6081690"/>
<dbReference type="HOGENOM" id="CLU_079123_0_0_1"/>
<reference evidence="1 2" key="1">
    <citation type="journal article" date="2008" name="Nature">
        <title>The genome of Laccaria bicolor provides insights into mycorrhizal symbiosis.</title>
        <authorList>
            <person name="Martin F."/>
            <person name="Aerts A."/>
            <person name="Ahren D."/>
            <person name="Brun A."/>
            <person name="Danchin E.G.J."/>
            <person name="Duchaussoy F."/>
            <person name="Gibon J."/>
            <person name="Kohler A."/>
            <person name="Lindquist E."/>
            <person name="Pereda V."/>
            <person name="Salamov A."/>
            <person name="Shapiro H.J."/>
            <person name="Wuyts J."/>
            <person name="Blaudez D."/>
            <person name="Buee M."/>
            <person name="Brokstein P."/>
            <person name="Canbaeck B."/>
            <person name="Cohen D."/>
            <person name="Courty P.E."/>
            <person name="Coutinho P.M."/>
            <person name="Delaruelle C."/>
            <person name="Detter J.C."/>
            <person name="Deveau A."/>
            <person name="DiFazio S."/>
            <person name="Duplessis S."/>
            <person name="Fraissinet-Tachet L."/>
            <person name="Lucic E."/>
            <person name="Frey-Klett P."/>
            <person name="Fourrey C."/>
            <person name="Feussner I."/>
            <person name="Gay G."/>
            <person name="Grimwood J."/>
            <person name="Hoegger P.J."/>
            <person name="Jain P."/>
            <person name="Kilaru S."/>
            <person name="Labbe J."/>
            <person name="Lin Y.C."/>
            <person name="Legue V."/>
            <person name="Le Tacon F."/>
            <person name="Marmeisse R."/>
            <person name="Melayah D."/>
            <person name="Montanini B."/>
            <person name="Muratet M."/>
            <person name="Nehls U."/>
            <person name="Niculita-Hirzel H."/>
            <person name="Oudot-Le Secq M.P."/>
            <person name="Peter M."/>
            <person name="Quesneville H."/>
            <person name="Rajashekar B."/>
            <person name="Reich M."/>
            <person name="Rouhier N."/>
            <person name="Schmutz J."/>
            <person name="Yin T."/>
            <person name="Chalot M."/>
            <person name="Henrissat B."/>
            <person name="Kuees U."/>
            <person name="Lucas S."/>
            <person name="Van de Peer Y."/>
            <person name="Podila G.K."/>
            <person name="Polle A."/>
            <person name="Pukkila P.J."/>
            <person name="Richardson P.M."/>
            <person name="Rouze P."/>
            <person name="Sanders I.R."/>
            <person name="Stajich J.E."/>
            <person name="Tunlid A."/>
            <person name="Tuskan G."/>
            <person name="Grigoriev I.V."/>
        </authorList>
    </citation>
    <scope>NUCLEOTIDE SEQUENCE [LARGE SCALE GENOMIC DNA]</scope>
    <source>
        <strain evidence="2">S238N-H82 / ATCC MYA-4686</strain>
    </source>
</reference>
<dbReference type="EMBL" id="DS547125">
    <property type="protein sequence ID" value="EDR03260.1"/>
    <property type="molecule type" value="Genomic_DNA"/>
</dbReference>
<accession>B0DQA5</accession>
<sequence length="317" mass="36725">MCETLPEELLHQIMAMCHFIDYEAFAHRSPEQLFAHRKETARLLLVCQRWRRVATPLKYEMAIVTSEAEASVLATILSRGRVGSYVKKLRIEGGFGRALRTILSKVPNLLYIFISLDISSEAKVAGLCAGLKLVNPQYLVLRDRRVLGNQTVRSVVDTLITCMKTLWTNVISYDHPYDEWVWLGQEFDNRQYCARTQRARDLARALVHIPKLQIVHVPRAYYTSEYDVVLKAVKNPSVQRIISWMPWQDGFIVPLDRYPRLRDIIYLPLPGPWLRPTYAAIGQGDPASLFPTTFGFCTQPHKLKRTWSDRWSGDRWY</sequence>
<dbReference type="OrthoDB" id="2786563at2759"/>
<gene>
    <name evidence="1" type="ORF">LACBIDRAFT_307499</name>
</gene>
<dbReference type="InParanoid" id="B0DQA5"/>
<dbReference type="Proteomes" id="UP000001194">
    <property type="component" value="Unassembled WGS sequence"/>
</dbReference>
<evidence type="ECO:0000313" key="2">
    <source>
        <dbReference type="Proteomes" id="UP000001194"/>
    </source>
</evidence>
<evidence type="ECO:0000313" key="1">
    <source>
        <dbReference type="EMBL" id="EDR03260.1"/>
    </source>
</evidence>
<dbReference type="RefSeq" id="XP_001886056.1">
    <property type="nucleotide sequence ID" value="XM_001886021.1"/>
</dbReference>
<protein>
    <submittedName>
        <fullName evidence="1">Predicted protein</fullName>
    </submittedName>
</protein>
<name>B0DQA5_LACBS</name>
<keyword evidence="2" id="KW-1185">Reference proteome</keyword>
<organism evidence="2">
    <name type="scientific">Laccaria bicolor (strain S238N-H82 / ATCC MYA-4686)</name>
    <name type="common">Bicoloured deceiver</name>
    <name type="synonym">Laccaria laccata var. bicolor</name>
    <dbReference type="NCBI Taxonomy" id="486041"/>
    <lineage>
        <taxon>Eukaryota</taxon>
        <taxon>Fungi</taxon>
        <taxon>Dikarya</taxon>
        <taxon>Basidiomycota</taxon>
        <taxon>Agaricomycotina</taxon>
        <taxon>Agaricomycetes</taxon>
        <taxon>Agaricomycetidae</taxon>
        <taxon>Agaricales</taxon>
        <taxon>Agaricineae</taxon>
        <taxon>Hydnangiaceae</taxon>
        <taxon>Laccaria</taxon>
    </lineage>
</organism>
<dbReference type="AlphaFoldDB" id="B0DQA5"/>
<proteinExistence type="predicted"/>
<dbReference type="KEGG" id="lbc:LACBIDRAFT_307499"/>